<comment type="caution">
    <text evidence="2">The sequence shown here is derived from an EMBL/GenBank/DDBJ whole genome shotgun (WGS) entry which is preliminary data.</text>
</comment>
<evidence type="ECO:0000256" key="1">
    <source>
        <dbReference type="SAM" id="MobiDB-lite"/>
    </source>
</evidence>
<protein>
    <recommendedName>
        <fullName evidence="4">BTB domain-containing protein</fullName>
    </recommendedName>
</protein>
<keyword evidence="3" id="KW-1185">Reference proteome</keyword>
<dbReference type="Proteomes" id="UP000738359">
    <property type="component" value="Unassembled WGS sequence"/>
</dbReference>
<dbReference type="EMBL" id="JAAAHY010001381">
    <property type="protein sequence ID" value="KAF9949726.1"/>
    <property type="molecule type" value="Genomic_DNA"/>
</dbReference>
<evidence type="ECO:0000313" key="3">
    <source>
        <dbReference type="Proteomes" id="UP000738359"/>
    </source>
</evidence>
<dbReference type="InterPro" id="IPR011333">
    <property type="entry name" value="SKP1/BTB/POZ_sf"/>
</dbReference>
<reference evidence="2" key="1">
    <citation type="journal article" date="2020" name="Fungal Divers.">
        <title>Resolving the Mortierellaceae phylogeny through synthesis of multi-gene phylogenetics and phylogenomics.</title>
        <authorList>
            <person name="Vandepol N."/>
            <person name="Liber J."/>
            <person name="Desiro A."/>
            <person name="Na H."/>
            <person name="Kennedy M."/>
            <person name="Barry K."/>
            <person name="Grigoriev I.V."/>
            <person name="Miller A.N."/>
            <person name="O'Donnell K."/>
            <person name="Stajich J.E."/>
            <person name="Bonito G."/>
        </authorList>
    </citation>
    <scope>NUCLEOTIDE SEQUENCE</scope>
    <source>
        <strain evidence="2">CK1249</strain>
    </source>
</reference>
<gene>
    <name evidence="2" type="ORF">BGZ70_001658</name>
</gene>
<dbReference type="AlphaFoldDB" id="A0A9P6LXW9"/>
<feature type="region of interest" description="Disordered" evidence="1">
    <location>
        <begin position="1"/>
        <end position="36"/>
    </location>
</feature>
<name>A0A9P6LXW9_MORAP</name>
<evidence type="ECO:0000313" key="2">
    <source>
        <dbReference type="EMBL" id="KAF9949726.1"/>
    </source>
</evidence>
<organism evidence="2 3">
    <name type="scientific">Mortierella alpina</name>
    <name type="common">Oleaginous fungus</name>
    <name type="synonym">Mortierella renispora</name>
    <dbReference type="NCBI Taxonomy" id="64518"/>
    <lineage>
        <taxon>Eukaryota</taxon>
        <taxon>Fungi</taxon>
        <taxon>Fungi incertae sedis</taxon>
        <taxon>Mucoromycota</taxon>
        <taxon>Mortierellomycotina</taxon>
        <taxon>Mortierellomycetes</taxon>
        <taxon>Mortierellales</taxon>
        <taxon>Mortierellaceae</taxon>
        <taxon>Mortierella</taxon>
    </lineage>
</organism>
<dbReference type="Gene3D" id="3.30.710.10">
    <property type="entry name" value="Potassium Channel Kv1.1, Chain A"/>
    <property type="match status" value="1"/>
</dbReference>
<evidence type="ECO:0008006" key="4">
    <source>
        <dbReference type="Google" id="ProtNLM"/>
    </source>
</evidence>
<accession>A0A9P6LXW9</accession>
<proteinExistence type="predicted"/>
<feature type="compositionally biased region" description="Pro residues" evidence="1">
    <location>
        <begin position="1"/>
        <end position="11"/>
    </location>
</feature>
<dbReference type="OrthoDB" id="2339805at2759"/>
<sequence length="169" mass="19061">MVLSNLPPPPYDADATQEPVHQHATVPASLSGEDDHPVDKNEEAWFELLKLAAKFEIQDLRIKCRDRILSTVTKDNALRVLFTVGYRFSDMKEPIMKILVSQYREIFAVAESSLALEVQDSDFQAFDNVGYELDKFGKNAAYELDKFGKNAANELDKFGKNVANFLGGW</sequence>